<dbReference type="HOGENOM" id="CLU_1026847_0_0_1"/>
<dbReference type="GeneID" id="25280882"/>
<accession>A0A072PD57</accession>
<evidence type="ECO:0000313" key="3">
    <source>
        <dbReference type="EMBL" id="KEF58039.1"/>
    </source>
</evidence>
<keyword evidence="4" id="KW-1185">Reference proteome</keyword>
<dbReference type="AlphaFoldDB" id="A0A072PD57"/>
<dbReference type="InterPro" id="IPR048960">
    <property type="entry name" value="POLQ-like_helical"/>
</dbReference>
<name>A0A072PD57_9EURO</name>
<dbReference type="Proteomes" id="UP000027920">
    <property type="component" value="Unassembled WGS sequence"/>
</dbReference>
<dbReference type="Gene3D" id="1.10.3380.20">
    <property type="match status" value="1"/>
</dbReference>
<dbReference type="VEuPathDB" id="FungiDB:A1O9_05962"/>
<evidence type="ECO:0000259" key="2">
    <source>
        <dbReference type="Pfam" id="PF25453"/>
    </source>
</evidence>
<organism evidence="3 4">
    <name type="scientific">Exophiala aquamarina CBS 119918</name>
    <dbReference type="NCBI Taxonomy" id="1182545"/>
    <lineage>
        <taxon>Eukaryota</taxon>
        <taxon>Fungi</taxon>
        <taxon>Dikarya</taxon>
        <taxon>Ascomycota</taxon>
        <taxon>Pezizomycotina</taxon>
        <taxon>Eurotiomycetes</taxon>
        <taxon>Chaetothyriomycetidae</taxon>
        <taxon>Chaetothyriales</taxon>
        <taxon>Herpotrichiellaceae</taxon>
        <taxon>Exophiala</taxon>
    </lineage>
</organism>
<dbReference type="InterPro" id="IPR002298">
    <property type="entry name" value="DNA_polymerase_A"/>
</dbReference>
<feature type="domain" description="POLQ-like helical" evidence="1">
    <location>
        <begin position="66"/>
        <end position="174"/>
    </location>
</feature>
<dbReference type="EMBL" id="AMGV01000004">
    <property type="protein sequence ID" value="KEF58039.1"/>
    <property type="molecule type" value="Genomic_DNA"/>
</dbReference>
<comment type="caution">
    <text evidence="3">The sequence shown here is derived from an EMBL/GenBank/DDBJ whole genome shotgun (WGS) entry which is preliminary data.</text>
</comment>
<dbReference type="PANTHER" id="PTHR10133:SF62">
    <property type="entry name" value="DNA POLYMERASE THETA"/>
    <property type="match status" value="1"/>
</dbReference>
<dbReference type="GO" id="GO:0006302">
    <property type="term" value="P:double-strand break repair"/>
    <property type="evidence" value="ECO:0007669"/>
    <property type="project" value="TreeGrafter"/>
</dbReference>
<feature type="domain" description="DUF7898" evidence="2">
    <location>
        <begin position="180"/>
        <end position="259"/>
    </location>
</feature>
<dbReference type="SUPFAM" id="SSF158702">
    <property type="entry name" value="Sec63 N-terminal domain-like"/>
    <property type="match status" value="1"/>
</dbReference>
<protein>
    <submittedName>
        <fullName evidence="3">Uncharacterized protein</fullName>
    </submittedName>
</protein>
<dbReference type="GO" id="GO:0006261">
    <property type="term" value="P:DNA-templated DNA replication"/>
    <property type="evidence" value="ECO:0007669"/>
    <property type="project" value="InterPro"/>
</dbReference>
<dbReference type="OrthoDB" id="4114060at2759"/>
<reference evidence="3 4" key="1">
    <citation type="submission" date="2013-03" db="EMBL/GenBank/DDBJ databases">
        <title>The Genome Sequence of Exophiala aquamarina CBS 119918.</title>
        <authorList>
            <consortium name="The Broad Institute Genomics Platform"/>
            <person name="Cuomo C."/>
            <person name="de Hoog S."/>
            <person name="Gorbushina A."/>
            <person name="Walker B."/>
            <person name="Young S.K."/>
            <person name="Zeng Q."/>
            <person name="Gargeya S."/>
            <person name="Fitzgerald M."/>
            <person name="Haas B."/>
            <person name="Abouelleil A."/>
            <person name="Allen A.W."/>
            <person name="Alvarado L."/>
            <person name="Arachchi H.M."/>
            <person name="Berlin A.M."/>
            <person name="Chapman S.B."/>
            <person name="Gainer-Dewar J."/>
            <person name="Goldberg J."/>
            <person name="Griggs A."/>
            <person name="Gujja S."/>
            <person name="Hansen M."/>
            <person name="Howarth C."/>
            <person name="Imamovic A."/>
            <person name="Ireland A."/>
            <person name="Larimer J."/>
            <person name="McCowan C."/>
            <person name="Murphy C."/>
            <person name="Pearson M."/>
            <person name="Poon T.W."/>
            <person name="Priest M."/>
            <person name="Roberts A."/>
            <person name="Saif S."/>
            <person name="Shea T."/>
            <person name="Sisk P."/>
            <person name="Sykes S."/>
            <person name="Wortman J."/>
            <person name="Nusbaum C."/>
            <person name="Birren B."/>
        </authorList>
    </citation>
    <scope>NUCLEOTIDE SEQUENCE [LARGE SCALE GENOMIC DNA]</scope>
    <source>
        <strain evidence="3 4">CBS 119918</strain>
    </source>
</reference>
<evidence type="ECO:0000259" key="1">
    <source>
        <dbReference type="Pfam" id="PF21099"/>
    </source>
</evidence>
<dbReference type="Pfam" id="PF25453">
    <property type="entry name" value="DUF7898"/>
    <property type="match status" value="1"/>
</dbReference>
<proteinExistence type="predicted"/>
<dbReference type="Pfam" id="PF21099">
    <property type="entry name" value="POLQ_helical"/>
    <property type="match status" value="1"/>
</dbReference>
<dbReference type="PANTHER" id="PTHR10133">
    <property type="entry name" value="DNA POLYMERASE I"/>
    <property type="match status" value="1"/>
</dbReference>
<dbReference type="STRING" id="1182545.A0A072PD57"/>
<evidence type="ECO:0000313" key="4">
    <source>
        <dbReference type="Proteomes" id="UP000027920"/>
    </source>
</evidence>
<dbReference type="RefSeq" id="XP_013260629.1">
    <property type="nucleotide sequence ID" value="XM_013405175.1"/>
</dbReference>
<dbReference type="GO" id="GO:0003887">
    <property type="term" value="F:DNA-directed DNA polymerase activity"/>
    <property type="evidence" value="ECO:0007669"/>
    <property type="project" value="InterPro"/>
</dbReference>
<dbReference type="InterPro" id="IPR057220">
    <property type="entry name" value="DUF7898"/>
</dbReference>
<sequence length="271" mass="30512">MVETAMEEPIAQGLIKRAEFDRCLEPTKSGTAVVASGLSPEDGVFVRSELSRALESLVPDGGLRRKSIEALRLIGVKPAFVSRLGNSGAELKENTTEEIRNARVYRRAYSAFQFRDLCNEMPIHDVSLKYSVPRGQVQNLSQTCHGFAAGMIKFCERMNWGMLGAELEHMLDRLRAGARADLLEMVEVSFVKSRMARIFWGNGFRSVRAMSEAEPRNLVPIMAQAQARKLRLEGKAVEKLNAKLMVKAEIIVNSASRLWERQQIVQWEEEE</sequence>
<dbReference type="FunFam" id="1.10.3380.20:FF:000005">
    <property type="entry name" value="DNA-directed DNA polymerase theta, putative"/>
    <property type="match status" value="1"/>
</dbReference>
<gene>
    <name evidence="3" type="ORF">A1O9_05962</name>
</gene>